<comment type="caution">
    <text evidence="3">The sequence shown here is derived from an EMBL/GenBank/DDBJ whole genome shotgun (WGS) entry which is preliminary data.</text>
</comment>
<evidence type="ECO:0000313" key="3">
    <source>
        <dbReference type="EMBL" id="EFK54633.1"/>
    </source>
</evidence>
<protein>
    <submittedName>
        <fullName evidence="3">Uncharacterized protein</fullName>
    </submittedName>
</protein>
<evidence type="ECO:0000256" key="2">
    <source>
        <dbReference type="SAM" id="Phobius"/>
    </source>
</evidence>
<name>D7WC04_9CORY</name>
<dbReference type="Proteomes" id="UP000004208">
    <property type="component" value="Unassembled WGS sequence"/>
</dbReference>
<dbReference type="eggNOG" id="COG1566">
    <property type="taxonomic scope" value="Bacteria"/>
</dbReference>
<dbReference type="STRING" id="585529.HMPREF0291_11013"/>
<keyword evidence="2" id="KW-1133">Transmembrane helix</keyword>
<proteinExistence type="predicted"/>
<organism evidence="3 4">
    <name type="scientific">Corynebacterium genitalium ATCC 33030</name>
    <dbReference type="NCBI Taxonomy" id="585529"/>
    <lineage>
        <taxon>Bacteria</taxon>
        <taxon>Bacillati</taxon>
        <taxon>Actinomycetota</taxon>
        <taxon>Actinomycetes</taxon>
        <taxon>Mycobacteriales</taxon>
        <taxon>Corynebacteriaceae</taxon>
        <taxon>Corynebacterium</taxon>
    </lineage>
</organism>
<keyword evidence="2" id="KW-0472">Membrane</keyword>
<feature type="transmembrane region" description="Helical" evidence="2">
    <location>
        <begin position="7"/>
        <end position="26"/>
    </location>
</feature>
<evidence type="ECO:0000313" key="4">
    <source>
        <dbReference type="Proteomes" id="UP000004208"/>
    </source>
</evidence>
<dbReference type="AlphaFoldDB" id="D7WC04"/>
<evidence type="ECO:0000256" key="1">
    <source>
        <dbReference type="SAM" id="MobiDB-lite"/>
    </source>
</evidence>
<feature type="region of interest" description="Disordered" evidence="1">
    <location>
        <begin position="84"/>
        <end position="108"/>
    </location>
</feature>
<keyword evidence="4" id="KW-1185">Reference proteome</keyword>
<feature type="transmembrane region" description="Helical" evidence="2">
    <location>
        <begin position="38"/>
        <end position="56"/>
    </location>
</feature>
<keyword evidence="2" id="KW-0812">Transmembrane</keyword>
<feature type="compositionally biased region" description="Polar residues" evidence="1">
    <location>
        <begin position="88"/>
        <end position="98"/>
    </location>
</feature>
<sequence>MRVKAWHVLLLIAAVIVSLMLANWQWSRYTSGTGSLQNLGYALQWPMFGLFLIFIYRAGMRMENEKIDAENSGDRMQALYDADAATFGNPSPSPNQTDAAPESRRTADEDLLEDFLPSRPELNVEEFNALNTPRRRQHDA</sequence>
<dbReference type="EMBL" id="ACLJ02000002">
    <property type="protein sequence ID" value="EFK54633.1"/>
    <property type="molecule type" value="Genomic_DNA"/>
</dbReference>
<accession>D7WC04</accession>
<dbReference type="HOGENOM" id="CLU_122754_1_1_11"/>
<reference evidence="3" key="1">
    <citation type="submission" date="2010-06" db="EMBL/GenBank/DDBJ databases">
        <authorList>
            <person name="Muzny D."/>
            <person name="Qin X."/>
            <person name="Buhay C."/>
            <person name="Dugan-Rocha S."/>
            <person name="Ding Y."/>
            <person name="Chen G."/>
            <person name="Hawes A."/>
            <person name="Holder M."/>
            <person name="Jhangiani S."/>
            <person name="Johnson A."/>
            <person name="Khan Z."/>
            <person name="Li Z."/>
            <person name="Liu W."/>
            <person name="Liu X."/>
            <person name="Perez L."/>
            <person name="Shen H."/>
            <person name="Wang Q."/>
            <person name="Watt J."/>
            <person name="Xi L."/>
            <person name="Xin Y."/>
            <person name="Zhou J."/>
            <person name="Deng J."/>
            <person name="Jiang H."/>
            <person name="Liu Y."/>
            <person name="Qu J."/>
            <person name="Song X.-Z."/>
            <person name="Zhang L."/>
            <person name="Villasana D."/>
            <person name="Johnson A."/>
            <person name="Liu J."/>
            <person name="Liyanage D."/>
            <person name="Lorensuhewa L."/>
            <person name="Robinson T."/>
            <person name="Song A."/>
            <person name="Song B.-B."/>
            <person name="Dinh H."/>
            <person name="Thornton R."/>
            <person name="Coyle M."/>
            <person name="Francisco L."/>
            <person name="Jackson L."/>
            <person name="Javaid M."/>
            <person name="Korchina V."/>
            <person name="Kovar C."/>
            <person name="Mata R."/>
            <person name="Mathew T."/>
            <person name="Ngo R."/>
            <person name="Nguyen L."/>
            <person name="Nguyen N."/>
            <person name="Okwuonu G."/>
            <person name="Ongeri F."/>
            <person name="Pham C."/>
            <person name="Simmons D."/>
            <person name="Wilczek-Boney K."/>
            <person name="Hale W."/>
            <person name="Jakkamsetti A."/>
            <person name="Pham P."/>
            <person name="Ruth R."/>
            <person name="San Lucas F."/>
            <person name="Warren J."/>
            <person name="Zhang J."/>
            <person name="Zhao Z."/>
            <person name="Zhou C."/>
            <person name="Zhu D."/>
            <person name="Lee S."/>
            <person name="Bess C."/>
            <person name="Blankenburg K."/>
            <person name="Forbes L."/>
            <person name="Fu Q."/>
            <person name="Gubbala S."/>
            <person name="Hirani K."/>
            <person name="Jayaseelan J.C."/>
            <person name="Lara F."/>
            <person name="Munidasa M."/>
            <person name="Palculict T."/>
            <person name="Patil S."/>
            <person name="Pu L.-L."/>
            <person name="Saada N."/>
            <person name="Tang L."/>
            <person name="Weissenberger G."/>
            <person name="Zhu Y."/>
            <person name="Hemphill L."/>
            <person name="Shang Y."/>
            <person name="Youmans B."/>
            <person name="Ayvaz T."/>
            <person name="Ross M."/>
            <person name="Santibanez J."/>
            <person name="Aqrawi P."/>
            <person name="Gross S."/>
            <person name="Joshi V."/>
            <person name="Fowler G."/>
            <person name="Nazareth L."/>
            <person name="Reid J."/>
            <person name="Worley K."/>
            <person name="Petrosino J."/>
            <person name="Highlander S."/>
            <person name="Gibbs R."/>
        </authorList>
    </citation>
    <scope>NUCLEOTIDE SEQUENCE [LARGE SCALE GENOMIC DNA]</scope>
    <source>
        <strain evidence="3">ATCC 33030</strain>
    </source>
</reference>
<gene>
    <name evidence="3" type="ORF">HMPREF0291_11013</name>
</gene>